<proteinExistence type="predicted"/>
<keyword evidence="4" id="KW-1133">Transmembrane helix</keyword>
<keyword evidence="4" id="KW-0812">Transmembrane</keyword>
<evidence type="ECO:0000256" key="2">
    <source>
        <dbReference type="ARBA" id="ARBA00022840"/>
    </source>
</evidence>
<reference evidence="7" key="5">
    <citation type="journal article" date="2021" name="G3 (Bethesda)">
        <title>Aegilops tauschii genome assembly Aet v5.0 features greater sequence contiguity and improved annotation.</title>
        <authorList>
            <person name="Wang L."/>
            <person name="Zhu T."/>
            <person name="Rodriguez J.C."/>
            <person name="Deal K.R."/>
            <person name="Dubcovsky J."/>
            <person name="McGuire P.E."/>
            <person name="Lux T."/>
            <person name="Spannagl M."/>
            <person name="Mayer K.F.X."/>
            <person name="Baldrich P."/>
            <person name="Meyers B.C."/>
            <person name="Huo N."/>
            <person name="Gu Y.Q."/>
            <person name="Zhou H."/>
            <person name="Devos K.M."/>
            <person name="Bennetzen J.L."/>
            <person name="Unver T."/>
            <person name="Budak H."/>
            <person name="Gulick P.J."/>
            <person name="Galiba G."/>
            <person name="Kalapos B."/>
            <person name="Nelson D.R."/>
            <person name="Li P."/>
            <person name="You F.M."/>
            <person name="Luo M.C."/>
            <person name="Dvorak J."/>
        </authorList>
    </citation>
    <scope>NUCLEOTIDE SEQUENCE [LARGE SCALE GENOMIC DNA]</scope>
    <source>
        <strain evidence="7">cv. AL8/78</strain>
    </source>
</reference>
<organism evidence="7 8">
    <name type="scientific">Aegilops tauschii subsp. strangulata</name>
    <name type="common">Goatgrass</name>
    <dbReference type="NCBI Taxonomy" id="200361"/>
    <lineage>
        <taxon>Eukaryota</taxon>
        <taxon>Viridiplantae</taxon>
        <taxon>Streptophyta</taxon>
        <taxon>Embryophyta</taxon>
        <taxon>Tracheophyta</taxon>
        <taxon>Spermatophyta</taxon>
        <taxon>Magnoliopsida</taxon>
        <taxon>Liliopsida</taxon>
        <taxon>Poales</taxon>
        <taxon>Poaceae</taxon>
        <taxon>BOP clade</taxon>
        <taxon>Pooideae</taxon>
        <taxon>Triticodae</taxon>
        <taxon>Triticeae</taxon>
        <taxon>Triticinae</taxon>
        <taxon>Aegilops</taxon>
    </lineage>
</organism>
<dbReference type="PROSITE" id="PS50011">
    <property type="entry name" value="PROTEIN_KINASE_DOM"/>
    <property type="match status" value="1"/>
</dbReference>
<keyword evidence="2 3" id="KW-0067">ATP-binding</keyword>
<dbReference type="PROSITE" id="PS00107">
    <property type="entry name" value="PROTEIN_KINASE_ATP"/>
    <property type="match status" value="1"/>
</dbReference>
<dbReference type="InterPro" id="IPR011009">
    <property type="entry name" value="Kinase-like_dom_sf"/>
</dbReference>
<dbReference type="InterPro" id="IPR050528">
    <property type="entry name" value="L-type_Lectin-RKs"/>
</dbReference>
<dbReference type="InterPro" id="IPR017441">
    <property type="entry name" value="Protein_kinase_ATP_BS"/>
</dbReference>
<dbReference type="PROSITE" id="PS51257">
    <property type="entry name" value="PROKAR_LIPOPROTEIN"/>
    <property type="match status" value="1"/>
</dbReference>
<feature type="chain" id="PRO_5042372530" description="Protein kinase domain-containing protein" evidence="5">
    <location>
        <begin position="30"/>
        <end position="405"/>
    </location>
</feature>
<dbReference type="GO" id="GO:0005524">
    <property type="term" value="F:ATP binding"/>
    <property type="evidence" value="ECO:0007669"/>
    <property type="project" value="UniProtKB-UniRule"/>
</dbReference>
<feature type="transmembrane region" description="Helical" evidence="4">
    <location>
        <begin position="265"/>
        <end position="289"/>
    </location>
</feature>
<sequence length="405" mass="43197">MRGTAGLSLPLLVPVVVVALLHAASGAGAAVGGGCDRRCGGMELPYPFGFSSGCTIRLGCDAGIGVAWLGGALELGLLVRNVTPRSIIIDLQPDCSRRFNTSVAALFSDSYAPASRNMLVVSSFDDCANINNCSITPDSFINRTSSHCSANESIRCIQAPLRSGHHFLNRSELLRSNCTGLVSSISYSDAMGPALMLGALQLDWWVPGRCRCSPGANCTQFTAPTTGQEAFRCECQDGLEGDGFIYGTGCWLTGTASSGQQRVPFGVFAAVTAIAVVLLVLSISACLIFRRCRRRNTMKKTKQPLKAVSALFRGELVDDELGQGAAGPRRFSYDDLAAATGNFSEDRALGRGGFGSVYRGFLSDMNREVAVKRVSGTSRQGWKEFVSEVSIISRLRHRNLVQLIG</sequence>
<dbReference type="EnsemblPlants" id="AET5Gv20153400.1">
    <property type="protein sequence ID" value="AET5Gv20153400.1"/>
    <property type="gene ID" value="AET5Gv20153400"/>
</dbReference>
<accession>A0A453JQ70</accession>
<feature type="domain" description="Protein kinase" evidence="6">
    <location>
        <begin position="343"/>
        <end position="405"/>
    </location>
</feature>
<evidence type="ECO:0000256" key="1">
    <source>
        <dbReference type="ARBA" id="ARBA00022741"/>
    </source>
</evidence>
<evidence type="ECO:0000256" key="3">
    <source>
        <dbReference type="PROSITE-ProRule" id="PRU10141"/>
    </source>
</evidence>
<feature type="binding site" evidence="3">
    <location>
        <position position="372"/>
    </location>
    <ligand>
        <name>ATP</name>
        <dbReference type="ChEBI" id="CHEBI:30616"/>
    </ligand>
</feature>
<reference evidence="7" key="3">
    <citation type="journal article" date="2017" name="Nature">
        <title>Genome sequence of the progenitor of the wheat D genome Aegilops tauschii.</title>
        <authorList>
            <person name="Luo M.C."/>
            <person name="Gu Y.Q."/>
            <person name="Puiu D."/>
            <person name="Wang H."/>
            <person name="Twardziok S.O."/>
            <person name="Deal K.R."/>
            <person name="Huo N."/>
            <person name="Zhu T."/>
            <person name="Wang L."/>
            <person name="Wang Y."/>
            <person name="McGuire P.E."/>
            <person name="Liu S."/>
            <person name="Long H."/>
            <person name="Ramasamy R.K."/>
            <person name="Rodriguez J.C."/>
            <person name="Van S.L."/>
            <person name="Yuan L."/>
            <person name="Wang Z."/>
            <person name="Xia Z."/>
            <person name="Xiao L."/>
            <person name="Anderson O.D."/>
            <person name="Ouyang S."/>
            <person name="Liang Y."/>
            <person name="Zimin A.V."/>
            <person name="Pertea G."/>
            <person name="Qi P."/>
            <person name="Bennetzen J.L."/>
            <person name="Dai X."/>
            <person name="Dawson M.W."/>
            <person name="Muller H.G."/>
            <person name="Kugler K."/>
            <person name="Rivarola-Duarte L."/>
            <person name="Spannagl M."/>
            <person name="Mayer K.F.X."/>
            <person name="Lu F.H."/>
            <person name="Bevan M.W."/>
            <person name="Leroy P."/>
            <person name="Li P."/>
            <person name="You F.M."/>
            <person name="Sun Q."/>
            <person name="Liu Z."/>
            <person name="Lyons E."/>
            <person name="Wicker T."/>
            <person name="Salzberg S.L."/>
            <person name="Devos K.M."/>
            <person name="Dvorak J."/>
        </authorList>
    </citation>
    <scope>NUCLEOTIDE SEQUENCE [LARGE SCALE GENOMIC DNA]</scope>
    <source>
        <strain evidence="7">cv. AL8/78</strain>
    </source>
</reference>
<dbReference type="STRING" id="200361.A0A453JQ70"/>
<reference evidence="8" key="2">
    <citation type="journal article" date="2017" name="Nat. Plants">
        <title>The Aegilops tauschii genome reveals multiple impacts of transposons.</title>
        <authorList>
            <person name="Zhao G."/>
            <person name="Zou C."/>
            <person name="Li K."/>
            <person name="Wang K."/>
            <person name="Li T."/>
            <person name="Gao L."/>
            <person name="Zhang X."/>
            <person name="Wang H."/>
            <person name="Yang Z."/>
            <person name="Liu X."/>
            <person name="Jiang W."/>
            <person name="Mao L."/>
            <person name="Kong X."/>
            <person name="Jiao Y."/>
            <person name="Jia J."/>
        </authorList>
    </citation>
    <scope>NUCLEOTIDE SEQUENCE [LARGE SCALE GENOMIC DNA]</scope>
    <source>
        <strain evidence="8">cv. AL8/78</strain>
    </source>
</reference>
<name>A0A453JQ70_AEGTS</name>
<keyword evidence="1 3" id="KW-0547">Nucleotide-binding</keyword>
<evidence type="ECO:0000259" key="6">
    <source>
        <dbReference type="PROSITE" id="PS50011"/>
    </source>
</evidence>
<reference evidence="8" key="1">
    <citation type="journal article" date="2014" name="Science">
        <title>Ancient hybridizations among the ancestral genomes of bread wheat.</title>
        <authorList>
            <consortium name="International Wheat Genome Sequencing Consortium,"/>
            <person name="Marcussen T."/>
            <person name="Sandve S.R."/>
            <person name="Heier L."/>
            <person name="Spannagl M."/>
            <person name="Pfeifer M."/>
            <person name="Jakobsen K.S."/>
            <person name="Wulff B.B."/>
            <person name="Steuernagel B."/>
            <person name="Mayer K.F."/>
            <person name="Olsen O.A."/>
        </authorList>
    </citation>
    <scope>NUCLEOTIDE SEQUENCE [LARGE SCALE GENOMIC DNA]</scope>
    <source>
        <strain evidence="8">cv. AL8/78</strain>
    </source>
</reference>
<dbReference type="Pfam" id="PF00069">
    <property type="entry name" value="Pkinase"/>
    <property type="match status" value="1"/>
</dbReference>
<keyword evidence="5" id="KW-0732">Signal</keyword>
<dbReference type="Gramene" id="AET5Gv20153400.1">
    <property type="protein sequence ID" value="AET5Gv20153400.1"/>
    <property type="gene ID" value="AET5Gv20153400"/>
</dbReference>
<dbReference type="Gramene" id="AET5Gv20153400.2">
    <property type="protein sequence ID" value="AET5Gv20153400.2"/>
    <property type="gene ID" value="AET5Gv20153400"/>
</dbReference>
<evidence type="ECO:0000256" key="4">
    <source>
        <dbReference type="SAM" id="Phobius"/>
    </source>
</evidence>
<dbReference type="AlphaFoldDB" id="A0A453JQ70"/>
<evidence type="ECO:0000313" key="8">
    <source>
        <dbReference type="Proteomes" id="UP000015105"/>
    </source>
</evidence>
<dbReference type="SUPFAM" id="SSF56112">
    <property type="entry name" value="Protein kinase-like (PK-like)"/>
    <property type="match status" value="1"/>
</dbReference>
<dbReference type="EnsemblPlants" id="AET5Gv20153400.2">
    <property type="protein sequence ID" value="AET5Gv20153400.2"/>
    <property type="gene ID" value="AET5Gv20153400"/>
</dbReference>
<evidence type="ECO:0000313" key="7">
    <source>
        <dbReference type="EnsemblPlants" id="AET5Gv20153400.2"/>
    </source>
</evidence>
<dbReference type="Gene3D" id="3.30.200.20">
    <property type="entry name" value="Phosphorylase Kinase, domain 1"/>
    <property type="match status" value="1"/>
</dbReference>
<evidence type="ECO:0000256" key="5">
    <source>
        <dbReference type="SAM" id="SignalP"/>
    </source>
</evidence>
<dbReference type="PANTHER" id="PTHR27007">
    <property type="match status" value="1"/>
</dbReference>
<dbReference type="InterPro" id="IPR000719">
    <property type="entry name" value="Prot_kinase_dom"/>
</dbReference>
<protein>
    <recommendedName>
        <fullName evidence="6">Protein kinase domain-containing protein</fullName>
    </recommendedName>
</protein>
<feature type="signal peptide" evidence="5">
    <location>
        <begin position="1"/>
        <end position="29"/>
    </location>
</feature>
<keyword evidence="8" id="KW-1185">Reference proteome</keyword>
<dbReference type="Proteomes" id="UP000015105">
    <property type="component" value="Chromosome 5D"/>
</dbReference>
<keyword evidence="4" id="KW-0472">Membrane</keyword>
<reference evidence="7" key="4">
    <citation type="submission" date="2019-03" db="UniProtKB">
        <authorList>
            <consortium name="EnsemblPlants"/>
        </authorList>
    </citation>
    <scope>IDENTIFICATION</scope>
</reference>
<dbReference type="GO" id="GO:0004672">
    <property type="term" value="F:protein kinase activity"/>
    <property type="evidence" value="ECO:0007669"/>
    <property type="project" value="InterPro"/>
</dbReference>